<gene>
    <name evidence="1" type="ORF">AVDCRST_MAG74-2342</name>
</gene>
<sequence length="47" mass="5796">MLSPILQQFFWRLMFVPKLPVLQKVADFRQKNFFARRRCRRGLKSIK</sequence>
<accession>A0A6J4PCE8</accession>
<organism evidence="1">
    <name type="scientific">uncultured Pyrinomonadaceae bacterium</name>
    <dbReference type="NCBI Taxonomy" id="2283094"/>
    <lineage>
        <taxon>Bacteria</taxon>
        <taxon>Pseudomonadati</taxon>
        <taxon>Acidobacteriota</taxon>
        <taxon>Blastocatellia</taxon>
        <taxon>Blastocatellales</taxon>
        <taxon>Pyrinomonadaceae</taxon>
        <taxon>environmental samples</taxon>
    </lineage>
</organism>
<dbReference type="EMBL" id="CADCUR010000218">
    <property type="protein sequence ID" value="CAA9411960.1"/>
    <property type="molecule type" value="Genomic_DNA"/>
</dbReference>
<reference evidence="1" key="1">
    <citation type="submission" date="2020-02" db="EMBL/GenBank/DDBJ databases">
        <authorList>
            <person name="Meier V. D."/>
        </authorList>
    </citation>
    <scope>NUCLEOTIDE SEQUENCE</scope>
    <source>
        <strain evidence="1">AVDCRST_MAG74</strain>
    </source>
</reference>
<name>A0A6J4PCE8_9BACT</name>
<evidence type="ECO:0000313" key="1">
    <source>
        <dbReference type="EMBL" id="CAA9411960.1"/>
    </source>
</evidence>
<proteinExistence type="predicted"/>
<dbReference type="AlphaFoldDB" id="A0A6J4PCE8"/>
<protein>
    <submittedName>
        <fullName evidence="1">Uncharacterized protein</fullName>
    </submittedName>
</protein>